<name>A0A7L9FJ97_9CREN</name>
<dbReference type="EMBL" id="CP062310">
    <property type="protein sequence ID" value="QOJ79807.1"/>
    <property type="molecule type" value="Genomic_DNA"/>
</dbReference>
<organism evidence="2 3">
    <name type="scientific">Infirmifilum lucidum</name>
    <dbReference type="NCBI Taxonomy" id="2776706"/>
    <lineage>
        <taxon>Archaea</taxon>
        <taxon>Thermoproteota</taxon>
        <taxon>Thermoprotei</taxon>
        <taxon>Thermofilales</taxon>
        <taxon>Thermofilaceae</taxon>
        <taxon>Infirmifilum</taxon>
    </lineage>
</organism>
<evidence type="ECO:0000313" key="2">
    <source>
        <dbReference type="EMBL" id="QOJ79807.1"/>
    </source>
</evidence>
<dbReference type="Gene3D" id="3.30.460.10">
    <property type="entry name" value="Beta Polymerase, domain 2"/>
    <property type="match status" value="1"/>
</dbReference>
<dbReference type="GO" id="GO:0016779">
    <property type="term" value="F:nucleotidyltransferase activity"/>
    <property type="evidence" value="ECO:0007669"/>
    <property type="project" value="InterPro"/>
</dbReference>
<gene>
    <name evidence="2" type="ORF">IG193_08175</name>
</gene>
<dbReference type="SUPFAM" id="SSF81301">
    <property type="entry name" value="Nucleotidyltransferase"/>
    <property type="match status" value="1"/>
</dbReference>
<dbReference type="Pfam" id="PF01909">
    <property type="entry name" value="NTP_transf_2"/>
    <property type="match status" value="1"/>
</dbReference>
<keyword evidence="3" id="KW-1185">Reference proteome</keyword>
<keyword evidence="2" id="KW-0808">Transferase</keyword>
<proteinExistence type="predicted"/>
<feature type="domain" description="Polymerase nucleotidyl transferase" evidence="1">
    <location>
        <begin position="2"/>
        <end position="46"/>
    </location>
</feature>
<dbReference type="InterPro" id="IPR002934">
    <property type="entry name" value="Polymerase_NTP_transf_dom"/>
</dbReference>
<dbReference type="InterPro" id="IPR043519">
    <property type="entry name" value="NT_sf"/>
</dbReference>
<dbReference type="Proteomes" id="UP000594121">
    <property type="component" value="Chromosome"/>
</dbReference>
<dbReference type="KEGG" id="thel:IG193_08175"/>
<dbReference type="AlphaFoldDB" id="A0A7L9FJ97"/>
<dbReference type="PANTHER" id="PTHR43449">
    <property type="entry name" value="NUCLEOTIDYLTRANSFERASE"/>
    <property type="match status" value="1"/>
</dbReference>
<reference evidence="2 3" key="1">
    <citation type="submission" date="2020-10" db="EMBL/GenBank/DDBJ databases">
        <title>Thermofilum lucidum 3507LT sp. nov. a novel member of Thermofilaceae family isolated from Chile hot spring, and proposal of description order Thermofilales.</title>
        <authorList>
            <person name="Zayulina K.S."/>
            <person name="Elcheninov A.G."/>
            <person name="Toshchakov S.V."/>
            <person name="Kublanov I.V."/>
        </authorList>
    </citation>
    <scope>NUCLEOTIDE SEQUENCE [LARGE SCALE GENOMIC DNA]</scope>
    <source>
        <strain evidence="2 3">3507LT</strain>
    </source>
</reference>
<sequence>MIEEVRKFAESLRGRYSVFLVGSYARGDFNVWSDVDVVVVGEFKGNPLQRLRELDAPPGFELIPLTEEELMDRVTKRDPLALELVNYGVPVRDDFHLARKLKPWEKT</sequence>
<evidence type="ECO:0000313" key="3">
    <source>
        <dbReference type="Proteomes" id="UP000594121"/>
    </source>
</evidence>
<evidence type="ECO:0000259" key="1">
    <source>
        <dbReference type="Pfam" id="PF01909"/>
    </source>
</evidence>
<dbReference type="PANTHER" id="PTHR43449:SF1">
    <property type="entry name" value="POLYMERASE BETA NUCLEOTIDYLTRANSFERASE DOMAIN-CONTAINING PROTEIN"/>
    <property type="match status" value="1"/>
</dbReference>
<accession>A0A7L9FJ97</accession>
<protein>
    <submittedName>
        <fullName evidence="2">Nucleotidyltransferase domain-containing protein</fullName>
    </submittedName>
</protein>
<dbReference type="InParanoid" id="A0A7L9FJ97"/>